<proteinExistence type="predicted"/>
<dbReference type="InterPro" id="IPR001650">
    <property type="entry name" value="Helicase_C-like"/>
</dbReference>
<dbReference type="EMBL" id="MRCX01000021">
    <property type="protein sequence ID" value="RKK81595.1"/>
    <property type="molecule type" value="Genomic_DNA"/>
</dbReference>
<dbReference type="PANTHER" id="PTHR18934:SF99">
    <property type="entry name" value="ATP-DEPENDENT RNA HELICASE DHX37-RELATED"/>
    <property type="match status" value="1"/>
</dbReference>
<dbReference type="SMART" id="SM00490">
    <property type="entry name" value="HELICc"/>
    <property type="match status" value="1"/>
</dbReference>
<organism evidence="6 7">
    <name type="scientific">Fusarium oxysporum</name>
    <name type="common">Fusarium vascular wilt</name>
    <dbReference type="NCBI Taxonomy" id="5507"/>
    <lineage>
        <taxon>Eukaryota</taxon>
        <taxon>Fungi</taxon>
        <taxon>Dikarya</taxon>
        <taxon>Ascomycota</taxon>
        <taxon>Pezizomycotina</taxon>
        <taxon>Sordariomycetes</taxon>
        <taxon>Hypocreomycetidae</taxon>
        <taxon>Hypocreales</taxon>
        <taxon>Nectriaceae</taxon>
        <taxon>Fusarium</taxon>
        <taxon>Fusarium oxysporum species complex</taxon>
    </lineage>
</organism>
<dbReference type="AlphaFoldDB" id="A0A420NMW3"/>
<dbReference type="PROSITE" id="PS51194">
    <property type="entry name" value="HELICASE_CTER"/>
    <property type="match status" value="1"/>
</dbReference>
<dbReference type="CDD" id="cd18791">
    <property type="entry name" value="SF2_C_RHA"/>
    <property type="match status" value="1"/>
</dbReference>
<evidence type="ECO:0000313" key="7">
    <source>
        <dbReference type="Proteomes" id="UP000285084"/>
    </source>
</evidence>
<keyword evidence="2" id="KW-0378">Hydrolase</keyword>
<evidence type="ECO:0000256" key="3">
    <source>
        <dbReference type="ARBA" id="ARBA00022806"/>
    </source>
</evidence>
<evidence type="ECO:0000313" key="6">
    <source>
        <dbReference type="EMBL" id="RKK81595.1"/>
    </source>
</evidence>
<dbReference type="Proteomes" id="UP000285084">
    <property type="component" value="Unassembled WGS sequence"/>
</dbReference>
<dbReference type="InterPro" id="IPR042035">
    <property type="entry name" value="DEAH_win-hel_dom"/>
</dbReference>
<dbReference type="Pfam" id="PF00271">
    <property type="entry name" value="Helicase_C"/>
    <property type="match status" value="1"/>
</dbReference>
<comment type="caution">
    <text evidence="6">The sequence shown here is derived from an EMBL/GenBank/DDBJ whole genome shotgun (WGS) entry which is preliminary data.</text>
</comment>
<keyword evidence="1" id="KW-0547">Nucleotide-binding</keyword>
<dbReference type="Gene3D" id="1.10.10.2130">
    <property type="entry name" value="DEAH helicase family, winged-helix domain"/>
    <property type="match status" value="1"/>
</dbReference>
<reference evidence="6 7" key="1">
    <citation type="journal article" date="2018" name="Sci. Rep.">
        <title>Characterisation of pathogen-specific regions and novel effector candidates in Fusarium oxysporum f. sp. cepae.</title>
        <authorList>
            <person name="Armitage A.D."/>
            <person name="Taylor A."/>
            <person name="Sobczyk M.K."/>
            <person name="Baxter L."/>
            <person name="Greenfield B.P."/>
            <person name="Bates H.J."/>
            <person name="Wilson F."/>
            <person name="Jackson A.C."/>
            <person name="Ott S."/>
            <person name="Harrison R.J."/>
            <person name="Clarkson J.P."/>
        </authorList>
    </citation>
    <scope>NUCLEOTIDE SEQUENCE [LARGE SCALE GENOMIC DNA]</scope>
    <source>
        <strain evidence="6 7">Fo_A13</strain>
    </source>
</reference>
<dbReference type="GO" id="GO:0005524">
    <property type="term" value="F:ATP binding"/>
    <property type="evidence" value="ECO:0007669"/>
    <property type="project" value="UniProtKB-KW"/>
</dbReference>
<evidence type="ECO:0000259" key="5">
    <source>
        <dbReference type="PROSITE" id="PS51194"/>
    </source>
</evidence>
<dbReference type="PANTHER" id="PTHR18934">
    <property type="entry name" value="ATP-DEPENDENT RNA HELICASE"/>
    <property type="match status" value="1"/>
</dbReference>
<dbReference type="GO" id="GO:0016787">
    <property type="term" value="F:hydrolase activity"/>
    <property type="evidence" value="ECO:0007669"/>
    <property type="project" value="UniProtKB-KW"/>
</dbReference>
<evidence type="ECO:0000256" key="2">
    <source>
        <dbReference type="ARBA" id="ARBA00022801"/>
    </source>
</evidence>
<dbReference type="VEuPathDB" id="FungiDB:FOIG_03409"/>
<keyword evidence="3" id="KW-0347">Helicase</keyword>
<evidence type="ECO:0000256" key="1">
    <source>
        <dbReference type="ARBA" id="ARBA00022741"/>
    </source>
</evidence>
<accession>A0A420NMW3</accession>
<dbReference type="InterPro" id="IPR027417">
    <property type="entry name" value="P-loop_NTPase"/>
</dbReference>
<dbReference type="Gene3D" id="3.40.50.300">
    <property type="entry name" value="P-loop containing nucleotide triphosphate hydrolases"/>
    <property type="match status" value="2"/>
</dbReference>
<dbReference type="VEuPathDB" id="FungiDB:HZS61_012247"/>
<name>A0A420NMW3_FUSOX</name>
<dbReference type="GO" id="GO:0003723">
    <property type="term" value="F:RNA binding"/>
    <property type="evidence" value="ECO:0007669"/>
    <property type="project" value="TreeGrafter"/>
</dbReference>
<feature type="domain" description="Helicase C-terminal" evidence="5">
    <location>
        <begin position="187"/>
        <end position="344"/>
    </location>
</feature>
<sequence>MEDLKRNKTTAAQAIGIEDSKDHLFRPGEKTYSEVFRAAEAATSPACLFQETRVPRRLSPIPDRSHFSSRTYRRQNGVQDGEEVGYAARFDRKAHPMKAKLGYMTDGMLTEVAKTDSISNLYAYIITDEAHERTLSTDTAGLTQEEFVSYFGSEKTTHFALSGKNQPVQITYLKESVLAVFSVALMIVKDIHDKERDGDILVFFQSVQEVYETCTLLRKEIGDLNVLPLYSQLPESQKDLIFQTSTQGKCVCATNIAEASITIDGIVHVIDLGKSKQSGMGLEALLTGPISQAAARQRAGRTKPRFYYRLYTHKSFMEEMRPSNQPQILESDMASHILQLKAMGFDDVARFDFIDPPHPEILLNGLQDLIFM</sequence>
<dbReference type="SUPFAM" id="SSF52540">
    <property type="entry name" value="P-loop containing nucleoside triphosphate hydrolases"/>
    <property type="match status" value="1"/>
</dbReference>
<protein>
    <recommendedName>
        <fullName evidence="5">Helicase C-terminal domain-containing protein</fullName>
    </recommendedName>
</protein>
<gene>
    <name evidence="6" type="ORF">BFJ69_g3569</name>
</gene>
<keyword evidence="4" id="KW-0067">ATP-binding</keyword>
<dbReference type="VEuPathDB" id="FungiDB:FOC4_g10012858"/>
<evidence type="ECO:0000256" key="4">
    <source>
        <dbReference type="ARBA" id="ARBA00022840"/>
    </source>
</evidence>
<dbReference type="GO" id="GO:0004386">
    <property type="term" value="F:helicase activity"/>
    <property type="evidence" value="ECO:0007669"/>
    <property type="project" value="UniProtKB-KW"/>
</dbReference>
<dbReference type="VEuPathDB" id="FungiDB:FOC1_g10014274"/>